<reference evidence="3 4" key="1">
    <citation type="journal article" date="2019" name="Int. J. Syst. Evol. Microbiol.">
        <title>Undibacterium piscinae sp. nov., isolated from Korean shiner intestine.</title>
        <authorList>
            <person name="Lee S.Y."/>
            <person name="Kang W."/>
            <person name="Kim P.S."/>
            <person name="Kim H.S."/>
            <person name="Sung H."/>
            <person name="Shin N.R."/>
            <person name="Whon T.W."/>
            <person name="Yun J.H."/>
            <person name="Lee J.Y."/>
            <person name="Lee J.Y."/>
            <person name="Jung M.J."/>
            <person name="Jeong Y.S."/>
            <person name="Tak E.J."/>
            <person name="Han J.E."/>
            <person name="Hyun D.W."/>
            <person name="Kang M.S."/>
            <person name="Lee K.E."/>
            <person name="Lee B.H."/>
            <person name="Bae J.W."/>
        </authorList>
    </citation>
    <scope>NUCLEOTIDE SEQUENCE [LARGE SCALE GENOMIC DNA]</scope>
    <source>
        <strain evidence="3 4">S11R28</strain>
    </source>
</reference>
<keyword evidence="4" id="KW-1185">Reference proteome</keyword>
<gene>
    <name evidence="3" type="ORF">EJG51_018210</name>
</gene>
<dbReference type="Pfam" id="PF17201">
    <property type="entry name" value="Cache_3-Cache_2"/>
    <property type="match status" value="1"/>
</dbReference>
<protein>
    <recommendedName>
        <fullName evidence="2">Cache 3/Cache 2 fusion domain-containing protein</fullName>
    </recommendedName>
</protein>
<evidence type="ECO:0000313" key="4">
    <source>
        <dbReference type="Proteomes" id="UP000274350"/>
    </source>
</evidence>
<dbReference type="EMBL" id="CP051152">
    <property type="protein sequence ID" value="QJQ07845.1"/>
    <property type="molecule type" value="Genomic_DNA"/>
</dbReference>
<dbReference type="Gene3D" id="3.30.450.20">
    <property type="entry name" value="PAS domain"/>
    <property type="match status" value="1"/>
</dbReference>
<sequence length="76" mass="8517">MDVVDSLKELKDKIKSIKIGETGYFFGSMRRRKDQGMLMVHPAKEASNIIDAKDLEKKNGASTELNETAADRKSDD</sequence>
<dbReference type="KEGG" id="upi:EJG51_018210"/>
<evidence type="ECO:0000256" key="1">
    <source>
        <dbReference type="SAM" id="MobiDB-lite"/>
    </source>
</evidence>
<dbReference type="Proteomes" id="UP000274350">
    <property type="component" value="Chromosome"/>
</dbReference>
<evidence type="ECO:0000313" key="3">
    <source>
        <dbReference type="EMBL" id="QJQ07845.1"/>
    </source>
</evidence>
<feature type="domain" description="Cache 3/Cache 2 fusion" evidence="2">
    <location>
        <begin position="5"/>
        <end position="58"/>
    </location>
</feature>
<name>A0A6M4A9B8_9BURK</name>
<evidence type="ECO:0000259" key="2">
    <source>
        <dbReference type="Pfam" id="PF17201"/>
    </source>
</evidence>
<proteinExistence type="predicted"/>
<accession>A0A6M4A9B8</accession>
<dbReference type="InterPro" id="IPR033462">
    <property type="entry name" value="Cache_3-Cache_2"/>
</dbReference>
<feature type="region of interest" description="Disordered" evidence="1">
    <location>
        <begin position="52"/>
        <end position="76"/>
    </location>
</feature>
<dbReference type="AlphaFoldDB" id="A0A6M4A9B8"/>
<organism evidence="3 4">
    <name type="scientific">Undibacterium piscinae</name>
    <dbReference type="NCBI Taxonomy" id="2495591"/>
    <lineage>
        <taxon>Bacteria</taxon>
        <taxon>Pseudomonadati</taxon>
        <taxon>Pseudomonadota</taxon>
        <taxon>Betaproteobacteria</taxon>
        <taxon>Burkholderiales</taxon>
        <taxon>Oxalobacteraceae</taxon>
        <taxon>Undibacterium</taxon>
    </lineage>
</organism>